<organism evidence="1 2">
    <name type="scientific">Pyrenophora tritici-repentis</name>
    <dbReference type="NCBI Taxonomy" id="45151"/>
    <lineage>
        <taxon>Eukaryota</taxon>
        <taxon>Fungi</taxon>
        <taxon>Dikarya</taxon>
        <taxon>Ascomycota</taxon>
        <taxon>Pezizomycotina</taxon>
        <taxon>Dothideomycetes</taxon>
        <taxon>Pleosporomycetidae</taxon>
        <taxon>Pleosporales</taxon>
        <taxon>Pleosporineae</taxon>
        <taxon>Pleosporaceae</taxon>
        <taxon>Pyrenophora</taxon>
    </lineage>
</organism>
<dbReference type="Proteomes" id="UP000245464">
    <property type="component" value="Chromosome 5"/>
</dbReference>
<gene>
    <name evidence="1" type="ORF">PtrM4_109960</name>
</gene>
<dbReference type="EMBL" id="NQIK02000005">
    <property type="protein sequence ID" value="KAF7570994.1"/>
    <property type="molecule type" value="Genomic_DNA"/>
</dbReference>
<protein>
    <submittedName>
        <fullName evidence="1">Uncharacterized protein</fullName>
    </submittedName>
</protein>
<reference evidence="1" key="1">
    <citation type="journal article" date="2018" name="BMC Genomics">
        <title>Comparative genomics of the wheat fungal pathogen Pyrenophora tritici-repentis reveals chromosomal variations and genome plasticity.</title>
        <authorList>
            <person name="Moolhuijzen P."/>
            <person name="See P.T."/>
            <person name="Hane J.K."/>
            <person name="Shi G."/>
            <person name="Liu Z."/>
            <person name="Oliver R.P."/>
            <person name="Moffat C.S."/>
        </authorList>
    </citation>
    <scope>NUCLEOTIDE SEQUENCE [LARGE SCALE GENOMIC DNA]</scope>
    <source>
        <strain evidence="1">M4</strain>
    </source>
</reference>
<comment type="caution">
    <text evidence="1">The sequence shown here is derived from an EMBL/GenBank/DDBJ whole genome shotgun (WGS) entry which is preliminary data.</text>
</comment>
<evidence type="ECO:0000313" key="1">
    <source>
        <dbReference type="EMBL" id="KAF7570994.1"/>
    </source>
</evidence>
<dbReference type="RefSeq" id="XP_001935809.2">
    <property type="nucleotide sequence ID" value="XM_001935774.2"/>
</dbReference>
<dbReference type="AlphaFoldDB" id="A0A317A788"/>
<evidence type="ECO:0000313" key="2">
    <source>
        <dbReference type="Proteomes" id="UP000245464"/>
    </source>
</evidence>
<sequence length="56" mass="6472">MRDMKKELKGIKEGNEDRFIRVQADLTKPETIKEAVKTSGANKAFVYVIFESQDHM</sequence>
<dbReference type="KEGG" id="ptrr:6343728"/>
<proteinExistence type="predicted"/>
<dbReference type="GeneID" id="6343728"/>
<accession>A0A317A788</accession>
<name>A0A317A788_9PLEO</name>